<evidence type="ECO:0000256" key="2">
    <source>
        <dbReference type="ARBA" id="ARBA00010581"/>
    </source>
</evidence>
<evidence type="ECO:0000313" key="10">
    <source>
        <dbReference type="EMBL" id="MBM3316673.1"/>
    </source>
</evidence>
<reference evidence="10" key="1">
    <citation type="submission" date="2019-03" db="EMBL/GenBank/DDBJ databases">
        <title>Lake Tanganyika Metagenome-Assembled Genomes (MAGs).</title>
        <authorList>
            <person name="Tran P."/>
        </authorList>
    </citation>
    <scope>NUCLEOTIDE SEQUENCE</scope>
    <source>
        <strain evidence="10">M_DeepCast_400m_m2_100</strain>
    </source>
</reference>
<dbReference type="AlphaFoldDB" id="A0A937X6C1"/>
<comment type="caution">
    <text evidence="10">The sequence shown here is derived from an EMBL/GenBank/DDBJ whole genome shotgun (WGS) entry which is preliminary data.</text>
</comment>
<name>A0A937X6C1_UNCEI</name>
<dbReference type="InterPro" id="IPR035973">
    <property type="entry name" value="Cyt_c_oxidase_su3-like_sf"/>
</dbReference>
<evidence type="ECO:0000256" key="7">
    <source>
        <dbReference type="SAM" id="MobiDB-lite"/>
    </source>
</evidence>
<evidence type="ECO:0000259" key="9">
    <source>
        <dbReference type="PROSITE" id="PS50253"/>
    </source>
</evidence>
<feature type="region of interest" description="Disordered" evidence="7">
    <location>
        <begin position="181"/>
        <end position="202"/>
    </location>
</feature>
<comment type="similarity">
    <text evidence="2 6">Belongs to the cytochrome c oxidase subunit 3 family.</text>
</comment>
<evidence type="ECO:0000313" key="11">
    <source>
        <dbReference type="Proteomes" id="UP000748308"/>
    </source>
</evidence>
<proteinExistence type="inferred from homology"/>
<feature type="domain" description="Heme-copper oxidase subunit III family profile" evidence="9">
    <location>
        <begin position="19"/>
        <end position="239"/>
    </location>
</feature>
<keyword evidence="5 8" id="KW-0472">Membrane</keyword>
<feature type="transmembrane region" description="Helical" evidence="8">
    <location>
        <begin position="144"/>
        <end position="170"/>
    </location>
</feature>
<evidence type="ECO:0000256" key="1">
    <source>
        <dbReference type="ARBA" id="ARBA00004141"/>
    </source>
</evidence>
<sequence length="239" mass="25863">MGSTLAAPAQTAHHRDAVGAKLGMWLFLFTELLLFGGLFLLYAVYRTRFPSDFHFAATTLDPLVGTVNTLILLTSSLTMVLAVAALERGRRRAAQAFLAATMALGALFLANKASEWAAKIGHGLFPRSGLLLDRTDGENLFYGLYYGMTGLHALHVLVGLGILAVIWGLLARGPRRGGEAAAERGTERLGSEAAAERGTERLGSEAAAERGIQLENAGLYWHLVDVVWIYLFPLFYLIS</sequence>
<dbReference type="SUPFAM" id="SSF81452">
    <property type="entry name" value="Cytochrome c oxidase subunit III-like"/>
    <property type="match status" value="2"/>
</dbReference>
<dbReference type="InterPro" id="IPR024791">
    <property type="entry name" value="Cyt_c/ubiquinol_Oxase_su3"/>
</dbReference>
<dbReference type="PANTHER" id="PTHR11403">
    <property type="entry name" value="CYTOCHROME C OXIDASE SUBUNIT III"/>
    <property type="match status" value="1"/>
</dbReference>
<keyword evidence="3 6" id="KW-0812">Transmembrane</keyword>
<accession>A0A937X6C1</accession>
<evidence type="ECO:0000256" key="3">
    <source>
        <dbReference type="ARBA" id="ARBA00022692"/>
    </source>
</evidence>
<gene>
    <name evidence="10" type="ORF">FJY75_02365</name>
</gene>
<feature type="transmembrane region" description="Helical" evidence="8">
    <location>
        <begin position="219"/>
        <end position="238"/>
    </location>
</feature>
<evidence type="ECO:0000256" key="4">
    <source>
        <dbReference type="ARBA" id="ARBA00022989"/>
    </source>
</evidence>
<keyword evidence="4 8" id="KW-1133">Transmembrane helix</keyword>
<protein>
    <submittedName>
        <fullName evidence="10">Cytochrome c oxidase subunit 3</fullName>
    </submittedName>
</protein>
<dbReference type="InterPro" id="IPR013833">
    <property type="entry name" value="Cyt_c_oxidase_su3_a-hlx"/>
</dbReference>
<dbReference type="Gene3D" id="1.20.120.80">
    <property type="entry name" value="Cytochrome c oxidase, subunit III, four-helix bundle"/>
    <property type="match status" value="1"/>
</dbReference>
<dbReference type="PROSITE" id="PS50253">
    <property type="entry name" value="COX3"/>
    <property type="match status" value="1"/>
</dbReference>
<dbReference type="EMBL" id="VGIY01000031">
    <property type="protein sequence ID" value="MBM3316673.1"/>
    <property type="molecule type" value="Genomic_DNA"/>
</dbReference>
<organism evidence="10 11">
    <name type="scientific">Eiseniibacteriota bacterium</name>
    <dbReference type="NCBI Taxonomy" id="2212470"/>
    <lineage>
        <taxon>Bacteria</taxon>
        <taxon>Candidatus Eiseniibacteriota</taxon>
    </lineage>
</organism>
<dbReference type="GO" id="GO:0004129">
    <property type="term" value="F:cytochrome-c oxidase activity"/>
    <property type="evidence" value="ECO:0007669"/>
    <property type="project" value="InterPro"/>
</dbReference>
<dbReference type="GO" id="GO:0019646">
    <property type="term" value="P:aerobic electron transport chain"/>
    <property type="evidence" value="ECO:0007669"/>
    <property type="project" value="InterPro"/>
</dbReference>
<dbReference type="PANTHER" id="PTHR11403:SF6">
    <property type="entry name" value="NITRIC OXIDE REDUCTASE SUBUNIT E"/>
    <property type="match status" value="1"/>
</dbReference>
<evidence type="ECO:0000256" key="8">
    <source>
        <dbReference type="SAM" id="Phobius"/>
    </source>
</evidence>
<evidence type="ECO:0000256" key="5">
    <source>
        <dbReference type="ARBA" id="ARBA00023136"/>
    </source>
</evidence>
<evidence type="ECO:0000256" key="6">
    <source>
        <dbReference type="RuleBase" id="RU003376"/>
    </source>
</evidence>
<dbReference type="Pfam" id="PF00510">
    <property type="entry name" value="COX3"/>
    <property type="match status" value="1"/>
</dbReference>
<dbReference type="GO" id="GO:0005886">
    <property type="term" value="C:plasma membrane"/>
    <property type="evidence" value="ECO:0007669"/>
    <property type="project" value="UniProtKB-SubCell"/>
</dbReference>
<feature type="transmembrane region" description="Helical" evidence="8">
    <location>
        <begin position="22"/>
        <end position="45"/>
    </location>
</feature>
<feature type="transmembrane region" description="Helical" evidence="8">
    <location>
        <begin position="65"/>
        <end position="86"/>
    </location>
</feature>
<feature type="transmembrane region" description="Helical" evidence="8">
    <location>
        <begin position="93"/>
        <end position="110"/>
    </location>
</feature>
<dbReference type="Proteomes" id="UP000748308">
    <property type="component" value="Unassembled WGS sequence"/>
</dbReference>
<dbReference type="InterPro" id="IPR000298">
    <property type="entry name" value="Cyt_c_oxidase-like_su3"/>
</dbReference>
<comment type="subcellular location">
    <subcellularLocation>
        <location evidence="6">Cell membrane</location>
        <topology evidence="6">Multi-pass membrane protein</topology>
    </subcellularLocation>
    <subcellularLocation>
        <location evidence="1">Membrane</location>
        <topology evidence="1">Multi-pass membrane protein</topology>
    </subcellularLocation>
</comment>